<dbReference type="AlphaFoldDB" id="A0A0W7TNV6"/>
<evidence type="ECO:0000259" key="1">
    <source>
        <dbReference type="PROSITE" id="PS51462"/>
    </source>
</evidence>
<name>A0A0W7TNV6_9FIRM</name>
<keyword evidence="2" id="KW-0378">Hydrolase</keyword>
<evidence type="ECO:0000313" key="5">
    <source>
        <dbReference type="Proteomes" id="UP000449193"/>
    </source>
</evidence>
<evidence type="ECO:0000313" key="2">
    <source>
        <dbReference type="EMBL" id="KUE75407.1"/>
    </source>
</evidence>
<evidence type="ECO:0000313" key="3">
    <source>
        <dbReference type="EMBL" id="MTS50098.1"/>
    </source>
</evidence>
<gene>
    <name evidence="2" type="ORF">ASJ35_13925</name>
    <name evidence="3" type="ORF">GMD52_00890</name>
</gene>
<dbReference type="InterPro" id="IPR000086">
    <property type="entry name" value="NUDIX_hydrolase_dom"/>
</dbReference>
<dbReference type="GO" id="GO:0016787">
    <property type="term" value="F:hydrolase activity"/>
    <property type="evidence" value="ECO:0007669"/>
    <property type="project" value="UniProtKB-KW"/>
</dbReference>
<dbReference type="Proteomes" id="UP000053433">
    <property type="component" value="Unassembled WGS sequence"/>
</dbReference>
<protein>
    <submittedName>
        <fullName evidence="3">NUDIX domain-containing protein</fullName>
    </submittedName>
    <submittedName>
        <fullName evidence="2">NUDIX hydrolase</fullName>
    </submittedName>
</protein>
<reference evidence="3 5" key="2">
    <citation type="journal article" date="2019" name="Nat. Med.">
        <title>A library of human gut bacterial isolates paired with longitudinal multiomics data enables mechanistic microbiome research.</title>
        <authorList>
            <person name="Poyet M."/>
            <person name="Groussin M."/>
            <person name="Gibbons S.M."/>
            <person name="Avila-Pacheco J."/>
            <person name="Jiang X."/>
            <person name="Kearney S.M."/>
            <person name="Perrotta A.R."/>
            <person name="Berdy B."/>
            <person name="Zhao S."/>
            <person name="Lieberman T.D."/>
            <person name="Swanson P.K."/>
            <person name="Smith M."/>
            <person name="Roesemann S."/>
            <person name="Alexander J.E."/>
            <person name="Rich S.A."/>
            <person name="Livny J."/>
            <person name="Vlamakis H."/>
            <person name="Clish C."/>
            <person name="Bullock K."/>
            <person name="Deik A."/>
            <person name="Scott J."/>
            <person name="Pierce K.A."/>
            <person name="Xavier R.J."/>
            <person name="Alm E.J."/>
        </authorList>
    </citation>
    <scope>NUCLEOTIDE SEQUENCE [LARGE SCALE GENOMIC DNA]</scope>
    <source>
        <strain evidence="3 5">BIOML-A7</strain>
    </source>
</reference>
<reference evidence="2 4" key="1">
    <citation type="submission" date="2015-10" db="EMBL/GenBank/DDBJ databases">
        <title>A novel member of the family Ruminococcaceae isolated from human faeces.</title>
        <authorList>
            <person name="Shkoporov A.N."/>
            <person name="Chaplin A.V."/>
            <person name="Motuzova O.V."/>
            <person name="Kafarskaia L.I."/>
            <person name="Efimov B.A."/>
        </authorList>
    </citation>
    <scope>NUCLEOTIDE SEQUENCE [LARGE SCALE GENOMIC DNA]</scope>
    <source>
        <strain evidence="2 4">668</strain>
    </source>
</reference>
<dbReference type="EMBL" id="WMZR01000001">
    <property type="protein sequence ID" value="MTS50098.1"/>
    <property type="molecule type" value="Genomic_DNA"/>
</dbReference>
<sequence length="162" mass="18643">MAEKLRNMTAVYLFREGKLLMLYRVGSRVVAPSWCGVGGHFEQAELNDPRACALRELREETGLTEESLEELRLRYITLRMKNGEIRQNYYFFAGLKPGAAVRGTCDEGRLEWVPYDSVLKREMPFTAKTVLRHYLRVGCRTRCIYGSVTEAEDSAFTELAEF</sequence>
<dbReference type="PROSITE" id="PS51462">
    <property type="entry name" value="NUDIX"/>
    <property type="match status" value="1"/>
</dbReference>
<dbReference type="Pfam" id="PF00293">
    <property type="entry name" value="NUDIX"/>
    <property type="match status" value="1"/>
</dbReference>
<dbReference type="SUPFAM" id="SSF55811">
    <property type="entry name" value="Nudix"/>
    <property type="match status" value="1"/>
</dbReference>
<dbReference type="Gene3D" id="3.90.79.10">
    <property type="entry name" value="Nucleoside Triphosphate Pyrophosphohydrolase"/>
    <property type="match status" value="1"/>
</dbReference>
<dbReference type="GeneID" id="42856312"/>
<accession>A0A0W7TNV6</accession>
<organism evidence="2 4">
    <name type="scientific">Ruthenibacterium lactatiformans</name>
    <dbReference type="NCBI Taxonomy" id="1550024"/>
    <lineage>
        <taxon>Bacteria</taxon>
        <taxon>Bacillati</taxon>
        <taxon>Bacillota</taxon>
        <taxon>Clostridia</taxon>
        <taxon>Eubacteriales</taxon>
        <taxon>Oscillospiraceae</taxon>
        <taxon>Ruthenibacterium</taxon>
    </lineage>
</organism>
<comment type="caution">
    <text evidence="2">The sequence shown here is derived from an EMBL/GenBank/DDBJ whole genome shotgun (WGS) entry which is preliminary data.</text>
</comment>
<dbReference type="EMBL" id="LMUA01000022">
    <property type="protein sequence ID" value="KUE75407.1"/>
    <property type="molecule type" value="Genomic_DNA"/>
</dbReference>
<proteinExistence type="predicted"/>
<feature type="domain" description="Nudix hydrolase" evidence="1">
    <location>
        <begin position="4"/>
        <end position="135"/>
    </location>
</feature>
<dbReference type="RefSeq" id="WP_050004980.1">
    <property type="nucleotide sequence ID" value="NZ_CAOJUJ010000008.1"/>
</dbReference>
<evidence type="ECO:0000313" key="4">
    <source>
        <dbReference type="Proteomes" id="UP000053433"/>
    </source>
</evidence>
<dbReference type="InterPro" id="IPR015797">
    <property type="entry name" value="NUDIX_hydrolase-like_dom_sf"/>
</dbReference>
<dbReference type="Proteomes" id="UP000449193">
    <property type="component" value="Unassembled WGS sequence"/>
</dbReference>